<name>A0A848E8A3_9PROT</name>
<protein>
    <submittedName>
        <fullName evidence="5">ABC transporter substrate-binding protein</fullName>
    </submittedName>
</protein>
<evidence type="ECO:0000313" key="5">
    <source>
        <dbReference type="EMBL" id="NMJ39713.1"/>
    </source>
</evidence>
<dbReference type="EMBL" id="JABBKX010000001">
    <property type="protein sequence ID" value="NMJ39713.1"/>
    <property type="molecule type" value="Genomic_DNA"/>
</dbReference>
<reference evidence="5 6" key="1">
    <citation type="submission" date="2020-03" db="EMBL/GenBank/DDBJ databases">
        <authorList>
            <person name="Sun Q."/>
        </authorList>
    </citation>
    <scope>NUCLEOTIDE SEQUENCE [LARGE SCALE GENOMIC DNA]</scope>
    <source>
        <strain evidence="5 6">JC162</strain>
    </source>
</reference>
<comment type="caution">
    <text evidence="5">The sequence shown here is derived from an EMBL/GenBank/DDBJ whole genome shotgun (WGS) entry which is preliminary data.</text>
</comment>
<accession>A0A848E8A3</accession>
<evidence type="ECO:0000256" key="2">
    <source>
        <dbReference type="ARBA" id="ARBA00022729"/>
    </source>
</evidence>
<dbReference type="InterPro" id="IPR028082">
    <property type="entry name" value="Peripla_BP_I"/>
</dbReference>
<dbReference type="PANTHER" id="PTHR30483">
    <property type="entry name" value="LEUCINE-SPECIFIC-BINDING PROTEIN"/>
    <property type="match status" value="1"/>
</dbReference>
<evidence type="ECO:0000259" key="4">
    <source>
        <dbReference type="Pfam" id="PF13458"/>
    </source>
</evidence>
<dbReference type="AlphaFoldDB" id="A0A848E8A3"/>
<dbReference type="InterPro" id="IPR051010">
    <property type="entry name" value="BCAA_transport"/>
</dbReference>
<dbReference type="PANTHER" id="PTHR30483:SF6">
    <property type="entry name" value="PERIPLASMIC BINDING PROTEIN OF ABC TRANSPORTER FOR NATURAL AMINO ACIDS"/>
    <property type="match status" value="1"/>
</dbReference>
<keyword evidence="2" id="KW-0732">Signal</keyword>
<dbReference type="PROSITE" id="PS51318">
    <property type="entry name" value="TAT"/>
    <property type="match status" value="1"/>
</dbReference>
<evidence type="ECO:0000256" key="3">
    <source>
        <dbReference type="ARBA" id="ARBA00022970"/>
    </source>
</evidence>
<proteinExistence type="inferred from homology"/>
<organism evidence="5 6">
    <name type="scientific">Neoroseomonas marina</name>
    <dbReference type="NCBI Taxonomy" id="1232220"/>
    <lineage>
        <taxon>Bacteria</taxon>
        <taxon>Pseudomonadati</taxon>
        <taxon>Pseudomonadota</taxon>
        <taxon>Alphaproteobacteria</taxon>
        <taxon>Acetobacterales</taxon>
        <taxon>Acetobacteraceae</taxon>
        <taxon>Neoroseomonas</taxon>
    </lineage>
</organism>
<feature type="domain" description="Leucine-binding protein" evidence="4">
    <location>
        <begin position="36"/>
        <end position="378"/>
    </location>
</feature>
<gene>
    <name evidence="5" type="ORF">GWK16_00555</name>
</gene>
<sequence length="415" mass="44843">MTAFNRRQILAGGAAAGAAAIAPTGRVWAQARDQVIRIGVLADFSGPYRSTSGPTSLAAAQQAVEDLGVAQRGVRVEVIQGDHQNRPDVALALARRWVDQDGVDMICETNNSAVALAVANLVKEKDKIQLTSGAASSALTGAQCSTHTIQWTYDTWMFANVVGGASVRAGGDSWYFITADYAFGHQLERDTGQFVQKAGGRVLGSARYPFPGTSDFSSFLLQAQASRAKVVGLGMAAADMVNCVKQAHEFGLTRRGQQLAGMIMFVQDIRGIGLEAAQGMLLSEVYYHDLNDRTRGLAQRIQRRTPDNMPSQEHAGTYSCCVHYLKAVMEVGAARAKASGIDVVNVMKRMPTDDDAFGPGRVREDGRKIHPAYLFEVKKPEESRGLWDFYKLRATVPAEEAFRPLSEGGCPLVRG</sequence>
<dbReference type="InterPro" id="IPR006311">
    <property type="entry name" value="TAT_signal"/>
</dbReference>
<comment type="similarity">
    <text evidence="1">Belongs to the leucine-binding protein family.</text>
</comment>
<dbReference type="SUPFAM" id="SSF53822">
    <property type="entry name" value="Periplasmic binding protein-like I"/>
    <property type="match status" value="1"/>
</dbReference>
<dbReference type="InterPro" id="IPR028081">
    <property type="entry name" value="Leu-bd"/>
</dbReference>
<keyword evidence="6" id="KW-1185">Reference proteome</keyword>
<dbReference type="Proteomes" id="UP000548582">
    <property type="component" value="Unassembled WGS sequence"/>
</dbReference>
<keyword evidence="3" id="KW-0029">Amino-acid transport</keyword>
<dbReference type="Gene3D" id="3.40.50.2300">
    <property type="match status" value="2"/>
</dbReference>
<keyword evidence="3" id="KW-0813">Transport</keyword>
<dbReference type="GO" id="GO:0006865">
    <property type="term" value="P:amino acid transport"/>
    <property type="evidence" value="ECO:0007669"/>
    <property type="project" value="UniProtKB-KW"/>
</dbReference>
<dbReference type="RefSeq" id="WP_170052036.1">
    <property type="nucleotide sequence ID" value="NZ_JABBKX010000001.1"/>
</dbReference>
<evidence type="ECO:0000256" key="1">
    <source>
        <dbReference type="ARBA" id="ARBA00010062"/>
    </source>
</evidence>
<evidence type="ECO:0000313" key="6">
    <source>
        <dbReference type="Proteomes" id="UP000548582"/>
    </source>
</evidence>
<dbReference type="CDD" id="cd06327">
    <property type="entry name" value="PBP1_SBP-like"/>
    <property type="match status" value="1"/>
</dbReference>
<dbReference type="Pfam" id="PF13458">
    <property type="entry name" value="Peripla_BP_6"/>
    <property type="match status" value="1"/>
</dbReference>